<dbReference type="SUPFAM" id="SSF58038">
    <property type="entry name" value="SNARE fusion complex"/>
    <property type="match status" value="1"/>
</dbReference>
<feature type="region of interest" description="Disordered" evidence="7">
    <location>
        <begin position="1"/>
        <end position="30"/>
    </location>
</feature>
<dbReference type="GO" id="GO:0005737">
    <property type="term" value="C:cytoplasm"/>
    <property type="evidence" value="ECO:0007669"/>
    <property type="project" value="UniProtKB-ARBA"/>
</dbReference>
<protein>
    <recommendedName>
        <fullName evidence="9">t-SNARE coiled-coil homology domain-containing protein</fullName>
    </recommendedName>
</protein>
<keyword evidence="2" id="KW-0813">Transport</keyword>
<feature type="coiled-coil region" evidence="6">
    <location>
        <begin position="71"/>
        <end position="98"/>
    </location>
</feature>
<dbReference type="Gene3D" id="1.20.5.110">
    <property type="match status" value="1"/>
</dbReference>
<evidence type="ECO:0000256" key="1">
    <source>
        <dbReference type="ARBA" id="ARBA00004167"/>
    </source>
</evidence>
<name>A0A6U3VYT5_9STRA</name>
<dbReference type="GO" id="GO:0012505">
    <property type="term" value="C:endomembrane system"/>
    <property type="evidence" value="ECO:0007669"/>
    <property type="project" value="UniProtKB-ARBA"/>
</dbReference>
<keyword evidence="4 8" id="KW-1133">Transmembrane helix</keyword>
<feature type="domain" description="T-SNARE coiled-coil homology" evidence="9">
    <location>
        <begin position="40"/>
        <end position="102"/>
    </location>
</feature>
<evidence type="ECO:0000256" key="8">
    <source>
        <dbReference type="SAM" id="Phobius"/>
    </source>
</evidence>
<evidence type="ECO:0000256" key="7">
    <source>
        <dbReference type="SAM" id="MobiDB-lite"/>
    </source>
</evidence>
<keyword evidence="3 8" id="KW-0812">Transmembrane</keyword>
<evidence type="ECO:0000256" key="3">
    <source>
        <dbReference type="ARBA" id="ARBA00022692"/>
    </source>
</evidence>
<comment type="subcellular location">
    <subcellularLocation>
        <location evidence="1">Membrane</location>
        <topology evidence="1">Single-pass membrane protein</topology>
    </subcellularLocation>
</comment>
<evidence type="ECO:0000256" key="6">
    <source>
        <dbReference type="SAM" id="Coils"/>
    </source>
</evidence>
<dbReference type="PANTHER" id="PTHR12791">
    <property type="entry name" value="GOLGI SNARE BET1-RELATED"/>
    <property type="match status" value="1"/>
</dbReference>
<dbReference type="AlphaFoldDB" id="A0A6U3VYT5"/>
<keyword evidence="6" id="KW-0175">Coiled coil</keyword>
<evidence type="ECO:0000256" key="4">
    <source>
        <dbReference type="ARBA" id="ARBA00022989"/>
    </source>
</evidence>
<evidence type="ECO:0000259" key="9">
    <source>
        <dbReference type="PROSITE" id="PS50192"/>
    </source>
</evidence>
<dbReference type="InterPro" id="IPR000727">
    <property type="entry name" value="T_SNARE_dom"/>
</dbReference>
<gene>
    <name evidence="10" type="ORF">DBRI00130_LOCUS1687</name>
</gene>
<keyword evidence="5 8" id="KW-0472">Membrane</keyword>
<evidence type="ECO:0000256" key="5">
    <source>
        <dbReference type="ARBA" id="ARBA00023136"/>
    </source>
</evidence>
<proteinExistence type="predicted"/>
<dbReference type="CDD" id="cd15841">
    <property type="entry name" value="SNARE_Qc"/>
    <property type="match status" value="1"/>
</dbReference>
<evidence type="ECO:0000256" key="2">
    <source>
        <dbReference type="ARBA" id="ARBA00022448"/>
    </source>
</evidence>
<dbReference type="GO" id="GO:0016020">
    <property type="term" value="C:membrane"/>
    <property type="evidence" value="ECO:0007669"/>
    <property type="project" value="UniProtKB-SubCell"/>
</dbReference>
<dbReference type="EMBL" id="HBNS01002107">
    <property type="protein sequence ID" value="CAE4581286.1"/>
    <property type="molecule type" value="Transcribed_RNA"/>
</dbReference>
<sequence>MFGGRKNGHTYTPLGTNDFDSDSSGDEGDDFIQQQIRSQRQQLKEQDHGLEMLSQSADRLAQVSLGISEELGHQNKMIDEMENDLDKATTNINYVTAKTRDLIKKSGGKKNFLIIVGLTLVVVILFFLIIYA</sequence>
<accession>A0A6U3VYT5</accession>
<evidence type="ECO:0000313" key="10">
    <source>
        <dbReference type="EMBL" id="CAE4581286.1"/>
    </source>
</evidence>
<feature type="transmembrane region" description="Helical" evidence="8">
    <location>
        <begin position="112"/>
        <end position="131"/>
    </location>
</feature>
<reference evidence="10" key="1">
    <citation type="submission" date="2021-01" db="EMBL/GenBank/DDBJ databases">
        <authorList>
            <person name="Corre E."/>
            <person name="Pelletier E."/>
            <person name="Niang G."/>
            <person name="Scheremetjew M."/>
            <person name="Finn R."/>
            <person name="Kale V."/>
            <person name="Holt S."/>
            <person name="Cochrane G."/>
            <person name="Meng A."/>
            <person name="Brown T."/>
            <person name="Cohen L."/>
        </authorList>
    </citation>
    <scope>NUCLEOTIDE SEQUENCE</scope>
    <source>
        <strain evidence="10">GSO104</strain>
    </source>
</reference>
<dbReference type="PROSITE" id="PS50192">
    <property type="entry name" value="T_SNARE"/>
    <property type="match status" value="1"/>
</dbReference>
<dbReference type="SMART" id="SM00397">
    <property type="entry name" value="t_SNARE"/>
    <property type="match status" value="1"/>
</dbReference>
<organism evidence="10">
    <name type="scientific">Ditylum brightwellii</name>
    <dbReference type="NCBI Taxonomy" id="49249"/>
    <lineage>
        <taxon>Eukaryota</taxon>
        <taxon>Sar</taxon>
        <taxon>Stramenopiles</taxon>
        <taxon>Ochrophyta</taxon>
        <taxon>Bacillariophyta</taxon>
        <taxon>Mediophyceae</taxon>
        <taxon>Lithodesmiophycidae</taxon>
        <taxon>Lithodesmiales</taxon>
        <taxon>Lithodesmiaceae</taxon>
        <taxon>Ditylum</taxon>
    </lineage>
</organism>
<feature type="compositionally biased region" description="Acidic residues" evidence="7">
    <location>
        <begin position="19"/>
        <end position="30"/>
    </location>
</feature>